<protein>
    <submittedName>
        <fullName evidence="2">Uncharacterized protein</fullName>
    </submittedName>
</protein>
<keyword evidence="3" id="KW-1185">Reference proteome</keyword>
<dbReference type="Proteomes" id="UP000557217">
    <property type="component" value="Unassembled WGS sequence"/>
</dbReference>
<name>A0A840PYA6_URETH</name>
<evidence type="ECO:0000313" key="3">
    <source>
        <dbReference type="Proteomes" id="UP000557217"/>
    </source>
</evidence>
<sequence>MKSEKVWLILHRLSEILAKDGTIIVILLMLIVKFVNIIANQSKKVYEIIDNSQLFEHNSHSLEDNSQTYEFNSQ</sequence>
<comment type="caution">
    <text evidence="2">The sequence shown here is derived from an EMBL/GenBank/DDBJ whole genome shotgun (WGS) entry which is preliminary data.</text>
</comment>
<feature type="transmembrane region" description="Helical" evidence="1">
    <location>
        <begin position="21"/>
        <end position="39"/>
    </location>
</feature>
<evidence type="ECO:0000256" key="1">
    <source>
        <dbReference type="SAM" id="Phobius"/>
    </source>
</evidence>
<keyword evidence="1" id="KW-1133">Transmembrane helix</keyword>
<accession>A0A840PYA6</accession>
<dbReference type="AlphaFoldDB" id="A0A840PYA6"/>
<keyword evidence="1" id="KW-0812">Transmembrane</keyword>
<keyword evidence="1" id="KW-0472">Membrane</keyword>
<organism evidence="2 3">
    <name type="scientific">Ureibacillus thermosphaericus</name>
    <dbReference type="NCBI Taxonomy" id="51173"/>
    <lineage>
        <taxon>Bacteria</taxon>
        <taxon>Bacillati</taxon>
        <taxon>Bacillota</taxon>
        <taxon>Bacilli</taxon>
        <taxon>Bacillales</taxon>
        <taxon>Caryophanaceae</taxon>
        <taxon>Ureibacillus</taxon>
    </lineage>
</organism>
<dbReference type="EMBL" id="JACHGZ010000025">
    <property type="protein sequence ID" value="MBB5149671.1"/>
    <property type="molecule type" value="Genomic_DNA"/>
</dbReference>
<evidence type="ECO:0000313" key="2">
    <source>
        <dbReference type="EMBL" id="MBB5149671.1"/>
    </source>
</evidence>
<proteinExistence type="predicted"/>
<gene>
    <name evidence="2" type="ORF">HNR36_002063</name>
</gene>
<reference evidence="2 3" key="1">
    <citation type="submission" date="2020-08" db="EMBL/GenBank/DDBJ databases">
        <title>Genomic Encyclopedia of Type Strains, Phase IV (KMG-IV): sequencing the most valuable type-strain genomes for metagenomic binning, comparative biology and taxonomic classification.</title>
        <authorList>
            <person name="Goeker M."/>
        </authorList>
    </citation>
    <scope>NUCLEOTIDE SEQUENCE [LARGE SCALE GENOMIC DNA]</scope>
    <source>
        <strain evidence="2 3">DSM 10633</strain>
    </source>
</reference>